<comment type="subcellular location">
    <subcellularLocation>
        <location evidence="1">Cytoplasm</location>
    </subcellularLocation>
</comment>
<keyword evidence="7" id="KW-0143">Chaperone</keyword>
<sequence length="287" mass="32902">MTFYKPNHLGSLLANSTIRYYTSTSGDEMVSLKDYYTRMKENQKHIYYITGETKDQVANSAFVEHLQKHGLEVIYMIKPIDEYCVQQLKEFEGKTLVSVTKEGLELPEDEEEKKKQEEKKTKFENLCKIMKDILEKKIEKVVVSNRLVTSPCCTVTSTYSWTANMERIMKAQALRDNSTMGYMAAKKHLEINTNHSIIETLRQKAEADKNDKPVKDLVILLYETALLSSGFSLEDPQTHANRIYRMIKLSLSIDEDDPTADDSSDAVSEEMPPLEGDDDTSRVEEVD</sequence>
<dbReference type="GO" id="GO:0016887">
    <property type="term" value="F:ATP hydrolysis activity"/>
    <property type="evidence" value="ECO:0007669"/>
    <property type="project" value="InterPro"/>
</dbReference>
<dbReference type="RefSeq" id="XP_004408110.1">
    <property type="nucleotide sequence ID" value="XM_004408053.1"/>
</dbReference>
<evidence type="ECO:0000256" key="8">
    <source>
        <dbReference type="SAM" id="MobiDB-lite"/>
    </source>
</evidence>
<keyword evidence="6" id="KW-0346">Stress response</keyword>
<dbReference type="FunFam" id="1.20.120.790:FF:000001">
    <property type="entry name" value="Heat shock protein 90 alpha"/>
    <property type="match status" value="1"/>
</dbReference>
<dbReference type="SUPFAM" id="SSF54211">
    <property type="entry name" value="Ribosomal protein S5 domain 2-like"/>
    <property type="match status" value="1"/>
</dbReference>
<dbReference type="PANTHER" id="PTHR11528">
    <property type="entry name" value="HEAT SHOCK PROTEIN 90 FAMILY MEMBER"/>
    <property type="match status" value="1"/>
</dbReference>
<evidence type="ECO:0000256" key="3">
    <source>
        <dbReference type="ARBA" id="ARBA00022490"/>
    </source>
</evidence>
<evidence type="ECO:0000256" key="5">
    <source>
        <dbReference type="ARBA" id="ARBA00022840"/>
    </source>
</evidence>
<reference evidence="10" key="1">
    <citation type="submission" date="2025-08" db="UniProtKB">
        <authorList>
            <consortium name="RefSeq"/>
        </authorList>
    </citation>
    <scope>IDENTIFICATION</scope>
</reference>
<evidence type="ECO:0000313" key="10">
    <source>
        <dbReference type="RefSeq" id="XP_004408110.1"/>
    </source>
</evidence>
<evidence type="ECO:0000256" key="7">
    <source>
        <dbReference type="ARBA" id="ARBA00023186"/>
    </source>
</evidence>
<dbReference type="Pfam" id="PF00183">
    <property type="entry name" value="HSP90"/>
    <property type="match status" value="1"/>
</dbReference>
<comment type="similarity">
    <text evidence="2">Belongs to the heat shock protein 90 family.</text>
</comment>
<evidence type="ECO:0000313" key="9">
    <source>
        <dbReference type="Proteomes" id="UP000245340"/>
    </source>
</evidence>
<dbReference type="SUPFAM" id="SSF110942">
    <property type="entry name" value="HSP90 C-terminal domain"/>
    <property type="match status" value="1"/>
</dbReference>
<gene>
    <name evidence="10" type="primary">LOC101368947</name>
</gene>
<dbReference type="InterPro" id="IPR020568">
    <property type="entry name" value="Ribosomal_Su5_D2-typ_SF"/>
</dbReference>
<evidence type="ECO:0000256" key="6">
    <source>
        <dbReference type="ARBA" id="ARBA00023016"/>
    </source>
</evidence>
<dbReference type="GO" id="GO:0005524">
    <property type="term" value="F:ATP binding"/>
    <property type="evidence" value="ECO:0007669"/>
    <property type="project" value="UniProtKB-KW"/>
</dbReference>
<dbReference type="GO" id="GO:0140662">
    <property type="term" value="F:ATP-dependent protein folding chaperone"/>
    <property type="evidence" value="ECO:0007669"/>
    <property type="project" value="InterPro"/>
</dbReference>
<dbReference type="GO" id="GO:0005737">
    <property type="term" value="C:cytoplasm"/>
    <property type="evidence" value="ECO:0007669"/>
    <property type="project" value="UniProtKB-SubCell"/>
</dbReference>
<keyword evidence="5" id="KW-0067">ATP-binding</keyword>
<feature type="compositionally biased region" description="Acidic residues" evidence="8">
    <location>
        <begin position="254"/>
        <end position="268"/>
    </location>
</feature>
<name>A0A9B0GXK1_ODORO</name>
<proteinExistence type="inferred from homology"/>
<dbReference type="Gene3D" id="3.40.50.11260">
    <property type="match status" value="1"/>
</dbReference>
<dbReference type="InterPro" id="IPR037196">
    <property type="entry name" value="HSP90_C"/>
</dbReference>
<keyword evidence="3" id="KW-0963">Cytoplasm</keyword>
<dbReference type="FunFam" id="3.40.50.11260:FF:000001">
    <property type="entry name" value="Heat shock protein 90 alpha"/>
    <property type="match status" value="1"/>
</dbReference>
<evidence type="ECO:0000256" key="2">
    <source>
        <dbReference type="ARBA" id="ARBA00008239"/>
    </source>
</evidence>
<dbReference type="InterPro" id="IPR001404">
    <property type="entry name" value="Hsp90_fam"/>
</dbReference>
<evidence type="ECO:0000256" key="4">
    <source>
        <dbReference type="ARBA" id="ARBA00022741"/>
    </source>
</evidence>
<dbReference type="Proteomes" id="UP000245340">
    <property type="component" value="Unplaced"/>
</dbReference>
<feature type="region of interest" description="Disordered" evidence="8">
    <location>
        <begin position="254"/>
        <end position="287"/>
    </location>
</feature>
<keyword evidence="4" id="KW-0547">Nucleotide-binding</keyword>
<organism evidence="9 10">
    <name type="scientific">Odobenus rosmarus divergens</name>
    <name type="common">Pacific walrus</name>
    <dbReference type="NCBI Taxonomy" id="9708"/>
    <lineage>
        <taxon>Eukaryota</taxon>
        <taxon>Metazoa</taxon>
        <taxon>Chordata</taxon>
        <taxon>Craniata</taxon>
        <taxon>Vertebrata</taxon>
        <taxon>Euteleostomi</taxon>
        <taxon>Mammalia</taxon>
        <taxon>Eutheria</taxon>
        <taxon>Laurasiatheria</taxon>
        <taxon>Carnivora</taxon>
        <taxon>Caniformia</taxon>
        <taxon>Pinnipedia</taxon>
        <taxon>Odobenidae</taxon>
        <taxon>Odobenus</taxon>
    </lineage>
</organism>
<keyword evidence="9" id="KW-1185">Reference proteome</keyword>
<dbReference type="AlphaFoldDB" id="A0A9B0GXK1"/>
<accession>A0A9B0GXK1</accession>
<protein>
    <submittedName>
        <fullName evidence="10">Heat shock protein HSP 90-alpha-like</fullName>
    </submittedName>
</protein>
<evidence type="ECO:0000256" key="1">
    <source>
        <dbReference type="ARBA" id="ARBA00004496"/>
    </source>
</evidence>
<dbReference type="GO" id="GO:0051082">
    <property type="term" value="F:unfolded protein binding"/>
    <property type="evidence" value="ECO:0007669"/>
    <property type="project" value="InterPro"/>
</dbReference>
<dbReference type="Gene3D" id="1.20.120.790">
    <property type="entry name" value="Heat shock protein 90, C-terminal domain"/>
    <property type="match status" value="1"/>
</dbReference>